<dbReference type="GO" id="GO:0003743">
    <property type="term" value="F:translation initiation factor activity"/>
    <property type="evidence" value="ECO:0007669"/>
    <property type="project" value="InterPro"/>
</dbReference>
<dbReference type="InterPro" id="IPR036877">
    <property type="entry name" value="SUI1_dom_sf"/>
</dbReference>
<feature type="domain" description="DM2" evidence="4">
    <location>
        <begin position="367"/>
        <end position="450"/>
    </location>
</feature>
<dbReference type="SUPFAM" id="SSF55159">
    <property type="entry name" value="eIF1-like"/>
    <property type="match status" value="1"/>
</dbReference>
<gene>
    <name evidence="5" type="ORF">PVAND_017131</name>
</gene>
<dbReference type="SUPFAM" id="SSF47592">
    <property type="entry name" value="SWIB/MDM2 domain"/>
    <property type="match status" value="1"/>
</dbReference>
<dbReference type="Pfam" id="PF17832">
    <property type="entry name" value="Pre-PUA"/>
    <property type="match status" value="1"/>
</dbReference>
<comment type="caution">
    <text evidence="5">The sequence shown here is derived from an EMBL/GenBank/DDBJ whole genome shotgun (WGS) entry which is preliminary data.</text>
</comment>
<reference evidence="5" key="1">
    <citation type="submission" date="2021-03" db="EMBL/GenBank/DDBJ databases">
        <title>Chromosome level genome of the anhydrobiotic midge Polypedilum vanderplanki.</title>
        <authorList>
            <person name="Yoshida Y."/>
            <person name="Kikawada T."/>
            <person name="Gusev O."/>
        </authorList>
    </citation>
    <scope>NUCLEOTIDE SEQUENCE</scope>
    <source>
        <strain evidence="5">NIAS01</strain>
        <tissue evidence="5">Whole body or cell culture</tissue>
    </source>
</reference>
<keyword evidence="6" id="KW-1185">Reference proteome</keyword>
<dbReference type="PROSITE" id="PS50890">
    <property type="entry name" value="PUA"/>
    <property type="match status" value="1"/>
</dbReference>
<dbReference type="InterPro" id="IPR041366">
    <property type="entry name" value="Pre-PUA"/>
</dbReference>
<dbReference type="Gene3D" id="3.10.400.20">
    <property type="match status" value="1"/>
</dbReference>
<dbReference type="Gene3D" id="3.30.780.10">
    <property type="entry name" value="SUI1-like domain"/>
    <property type="match status" value="1"/>
</dbReference>
<feature type="domain" description="SUI1" evidence="3">
    <location>
        <begin position="473"/>
        <end position="545"/>
    </location>
</feature>
<evidence type="ECO:0000313" key="5">
    <source>
        <dbReference type="EMBL" id="KAG5669239.1"/>
    </source>
</evidence>
<dbReference type="InterPro" id="IPR039757">
    <property type="entry name" value="EIF2D"/>
</dbReference>
<evidence type="ECO:0000256" key="2">
    <source>
        <dbReference type="ARBA" id="ARBA00022490"/>
    </source>
</evidence>
<sequence length="565" mass="63143">MFIKAFKIKSNVQLKGSDVKKLKTKLAKQLNLSENETSQILPTKSSFSSVKIITHNEQQVTVYTVDKRPMLFEINEKLFPTLYSLWMIPKIVPYLTTHAQVLPKLYNGADLMLPGVIKEGSDLKSFGRMQKDQIVAVNLLSNSSAVGVGELAHSSEDLYMSGGHGVCVKMLHVFGDKLWGMEASCTQQIPLSNPVLKAPSLSNDNDFPSLGSEPPKEVEVVQEMLENARIENNEEPAEQTVNPDEILKSMFLSALKLNKKELVASLPIQVGTFYPLYIQKQAQPNPDKPITIKDTSYKKLSTFMKKMSDEGFIVVREETKGVEKITSINYEHPEILSHIPQKLSNNENSNSGNNESTSHLLLTKMTELYVVNDATKKLFNSLGIANGKSLDKLQIKNHIKDYVGRNKLINPLTKEITLDDTLIEICVGVKENEEPIVMPLDRIISYVINSMDETFEMRSQAGAQMKGGKKPIIQISTATRSGNKKVTLVNNLEAYGVNIESFSRDCKIGVQASTSITKVPGTNINQFQIQGNHVRFIYNLLTDTYKIAKNDITGLEFAKKEKKKK</sequence>
<evidence type="ECO:0000259" key="3">
    <source>
        <dbReference type="PROSITE" id="PS50296"/>
    </source>
</evidence>
<dbReference type="Proteomes" id="UP001107558">
    <property type="component" value="Chromosome 4"/>
</dbReference>
<dbReference type="CDD" id="cd21156">
    <property type="entry name" value="PUA_eIF2d-like"/>
    <property type="match status" value="1"/>
</dbReference>
<dbReference type="GO" id="GO:0001731">
    <property type="term" value="P:formation of translation preinitiation complex"/>
    <property type="evidence" value="ECO:0007669"/>
    <property type="project" value="InterPro"/>
</dbReference>
<proteinExistence type="inferred from homology"/>
<dbReference type="PANTHER" id="PTHR12217">
    <property type="entry name" value="EUKARYOTIC TRANSLATION INITIATION FACTOR 2D"/>
    <property type="match status" value="1"/>
</dbReference>
<dbReference type="PROSITE" id="PS51925">
    <property type="entry name" value="SWIB_MDM2"/>
    <property type="match status" value="1"/>
</dbReference>
<dbReference type="InterPro" id="IPR058886">
    <property type="entry name" value="SWIB_eIF2D"/>
</dbReference>
<dbReference type="InterPro" id="IPR048248">
    <property type="entry name" value="PUA_eIF2d-like"/>
</dbReference>
<evidence type="ECO:0000256" key="1">
    <source>
        <dbReference type="ARBA" id="ARBA00010359"/>
    </source>
</evidence>
<dbReference type="CDD" id="cd11608">
    <property type="entry name" value="eIF2D_C"/>
    <property type="match status" value="1"/>
</dbReference>
<dbReference type="Pfam" id="PF01253">
    <property type="entry name" value="SUI1"/>
    <property type="match status" value="1"/>
</dbReference>
<dbReference type="PANTHER" id="PTHR12217:SF4">
    <property type="entry name" value="EUKARYOTIC TRANSLATION INITIATION FACTOR 2D"/>
    <property type="match status" value="1"/>
</dbReference>
<dbReference type="InterPro" id="IPR036885">
    <property type="entry name" value="SWIB_MDM2_dom_sf"/>
</dbReference>
<dbReference type="OrthoDB" id="199771at2759"/>
<dbReference type="CDD" id="cd11610">
    <property type="entry name" value="eIF2D_N"/>
    <property type="match status" value="1"/>
</dbReference>
<name>A0A9J6BI52_POLVA</name>
<dbReference type="EMBL" id="JADBJN010000004">
    <property type="protein sequence ID" value="KAG5669239.1"/>
    <property type="molecule type" value="Genomic_DNA"/>
</dbReference>
<keyword evidence="2" id="KW-0963">Cytoplasm</keyword>
<dbReference type="PROSITE" id="PS50296">
    <property type="entry name" value="SUI1"/>
    <property type="match status" value="1"/>
</dbReference>
<dbReference type="NCBIfam" id="TIGR00451">
    <property type="entry name" value="unchar_dom_2"/>
    <property type="match status" value="1"/>
</dbReference>
<evidence type="ECO:0008006" key="7">
    <source>
        <dbReference type="Google" id="ProtNLM"/>
    </source>
</evidence>
<dbReference type="Pfam" id="PF25304">
    <property type="entry name" value="WHD_eIF2D"/>
    <property type="match status" value="1"/>
</dbReference>
<dbReference type="InterPro" id="IPR015947">
    <property type="entry name" value="PUA-like_sf"/>
</dbReference>
<dbReference type="InterPro" id="IPR004521">
    <property type="entry name" value="Uncharacterised_CHP00451"/>
</dbReference>
<accession>A0A9J6BI52</accession>
<dbReference type="InterPro" id="IPR057429">
    <property type="entry name" value="WH_eIF2D"/>
</dbReference>
<protein>
    <recommendedName>
        <fullName evidence="7">Ligatin</fullName>
    </recommendedName>
</protein>
<comment type="similarity">
    <text evidence="1">Belongs to the eIF2D family.</text>
</comment>
<dbReference type="InterPro" id="IPR048247">
    <property type="entry name" value="eIF2D_N"/>
</dbReference>
<evidence type="ECO:0000313" key="6">
    <source>
        <dbReference type="Proteomes" id="UP001107558"/>
    </source>
</evidence>
<dbReference type="GO" id="GO:0003723">
    <property type="term" value="F:RNA binding"/>
    <property type="evidence" value="ECO:0007669"/>
    <property type="project" value="InterPro"/>
</dbReference>
<dbReference type="InterPro" id="IPR003121">
    <property type="entry name" value="SWIB_MDM2_domain"/>
</dbReference>
<dbReference type="FunFam" id="3.10.400.20:FF:000004">
    <property type="entry name" value="Eukaryotic Initiation Factor"/>
    <property type="match status" value="1"/>
</dbReference>
<dbReference type="Pfam" id="PF26292">
    <property type="entry name" value="PUA_elF2D"/>
    <property type="match status" value="1"/>
</dbReference>
<evidence type="ECO:0000259" key="4">
    <source>
        <dbReference type="PROSITE" id="PS51925"/>
    </source>
</evidence>
<dbReference type="InterPro" id="IPR001950">
    <property type="entry name" value="SUI1"/>
</dbReference>
<dbReference type="Pfam" id="PF26291">
    <property type="entry name" value="SWIB_eIF2D"/>
    <property type="match status" value="1"/>
</dbReference>
<dbReference type="InterPro" id="IPR039759">
    <property type="entry name" value="eIF2D_SUI1"/>
</dbReference>
<dbReference type="SUPFAM" id="SSF88697">
    <property type="entry name" value="PUA domain-like"/>
    <property type="match status" value="1"/>
</dbReference>
<organism evidence="5 6">
    <name type="scientific">Polypedilum vanderplanki</name>
    <name type="common">Sleeping chironomid midge</name>
    <dbReference type="NCBI Taxonomy" id="319348"/>
    <lineage>
        <taxon>Eukaryota</taxon>
        <taxon>Metazoa</taxon>
        <taxon>Ecdysozoa</taxon>
        <taxon>Arthropoda</taxon>
        <taxon>Hexapoda</taxon>
        <taxon>Insecta</taxon>
        <taxon>Pterygota</taxon>
        <taxon>Neoptera</taxon>
        <taxon>Endopterygota</taxon>
        <taxon>Diptera</taxon>
        <taxon>Nematocera</taxon>
        <taxon>Chironomoidea</taxon>
        <taxon>Chironomidae</taxon>
        <taxon>Chironominae</taxon>
        <taxon>Polypedilum</taxon>
        <taxon>Polypedilum</taxon>
    </lineage>
</organism>
<dbReference type="AlphaFoldDB" id="A0A9J6BI52"/>